<keyword evidence="9" id="KW-1185">Reference proteome</keyword>
<accession>A0ABU5ZP15</accession>
<dbReference type="PROSITE" id="PS51257">
    <property type="entry name" value="PROKAR_LIPOPROTEIN"/>
    <property type="match status" value="1"/>
</dbReference>
<dbReference type="InterPro" id="IPR017850">
    <property type="entry name" value="Alkaline_phosphatase_core_sf"/>
</dbReference>
<comment type="cofactor">
    <cofactor evidence="1">
        <name>Ca(2+)</name>
        <dbReference type="ChEBI" id="CHEBI:29108"/>
    </cofactor>
</comment>
<evidence type="ECO:0000256" key="2">
    <source>
        <dbReference type="ARBA" id="ARBA00008779"/>
    </source>
</evidence>
<name>A0ABU5ZP15_9FLAO</name>
<evidence type="ECO:0000256" key="4">
    <source>
        <dbReference type="ARBA" id="ARBA00022729"/>
    </source>
</evidence>
<dbReference type="InterPro" id="IPR000917">
    <property type="entry name" value="Sulfatase_N"/>
</dbReference>
<gene>
    <name evidence="8" type="ORF">U6A24_00325</name>
</gene>
<evidence type="ECO:0000313" key="8">
    <source>
        <dbReference type="EMBL" id="MEB3343880.1"/>
    </source>
</evidence>
<dbReference type="InterPro" id="IPR035874">
    <property type="entry name" value="IDS"/>
</dbReference>
<sequence length="458" mass="52383">MNKLCLLSVSLLVLCACTSKKKDTIKIAKKPNVLFISIDDLNDWVEPLGGHPQAITPNLEEFAKRAMTFTNAHASAPLCNPSRVSIMTGLDPRNTGIVSNNAFYPFRKYLPDAETMIQHFKKEGYYTAGFGKVFHKEDSKTEPWDEYAWCSGRPKPTPYPGHGIKFITDSVYRYFDWGAVADSISKWGENQITQKVDEFFKKSHESPFFLAAGFRLPHLGWYTPPRFHKLYDSLDIQLPDFSHDDIKDVPAIILESVKKDRRAHDTIMGRGVWQDAVKSYLASVSYIDYELGRIMEKLKSSSYYENTIVIVWSDHGFHLGEKSTWRKNTLWEESTRVPLLIHAPEVTKLGAKTDHPVSLLDLYPTLVSLCGITPRDDLDGQNISELLSDPETKLDKDYVTTTNVLGTAIRNKNWRYIQYKDGSEELYDHRTDPLEHINLIGNSDYLDQLNKLRSYLSK</sequence>
<feature type="domain" description="Sulfatase N-terminal" evidence="7">
    <location>
        <begin position="31"/>
        <end position="372"/>
    </location>
</feature>
<dbReference type="CDD" id="cd16030">
    <property type="entry name" value="iduronate-2-sulfatase"/>
    <property type="match status" value="1"/>
</dbReference>
<evidence type="ECO:0000256" key="6">
    <source>
        <dbReference type="ARBA" id="ARBA00022837"/>
    </source>
</evidence>
<dbReference type="Pfam" id="PF00884">
    <property type="entry name" value="Sulfatase"/>
    <property type="match status" value="1"/>
</dbReference>
<dbReference type="PANTHER" id="PTHR45953:SF1">
    <property type="entry name" value="IDURONATE 2-SULFATASE"/>
    <property type="match status" value="1"/>
</dbReference>
<evidence type="ECO:0000256" key="3">
    <source>
        <dbReference type="ARBA" id="ARBA00022723"/>
    </source>
</evidence>
<dbReference type="EMBL" id="JAYKLX010000001">
    <property type="protein sequence ID" value="MEB3343880.1"/>
    <property type="molecule type" value="Genomic_DNA"/>
</dbReference>
<dbReference type="RefSeq" id="WP_324177934.1">
    <property type="nucleotide sequence ID" value="NZ_BAABAW010000001.1"/>
</dbReference>
<evidence type="ECO:0000313" key="9">
    <source>
        <dbReference type="Proteomes" id="UP001327027"/>
    </source>
</evidence>
<keyword evidence="4" id="KW-0732">Signal</keyword>
<evidence type="ECO:0000259" key="7">
    <source>
        <dbReference type="Pfam" id="PF00884"/>
    </source>
</evidence>
<comment type="similarity">
    <text evidence="2">Belongs to the sulfatase family.</text>
</comment>
<evidence type="ECO:0000256" key="5">
    <source>
        <dbReference type="ARBA" id="ARBA00022801"/>
    </source>
</evidence>
<evidence type="ECO:0000256" key="1">
    <source>
        <dbReference type="ARBA" id="ARBA00001913"/>
    </source>
</evidence>
<protein>
    <submittedName>
        <fullName evidence="8">Sulfatase</fullName>
    </submittedName>
</protein>
<dbReference type="Gene3D" id="3.40.720.10">
    <property type="entry name" value="Alkaline Phosphatase, subunit A"/>
    <property type="match status" value="1"/>
</dbReference>
<keyword evidence="3" id="KW-0479">Metal-binding</keyword>
<keyword evidence="5" id="KW-0378">Hydrolase</keyword>
<reference evidence="8 9" key="1">
    <citation type="journal article" date="2013" name="Int. J. Syst. Evol. Microbiol.">
        <title>Aquimarina gracilis sp. nov., isolated from the gut microflora of a mussel, Mytilus coruscus, and emended description of Aquimarina spongiae.</title>
        <authorList>
            <person name="Park S.C."/>
            <person name="Choe H.N."/>
            <person name="Baik K.S."/>
            <person name="Seong C.N."/>
        </authorList>
    </citation>
    <scope>NUCLEOTIDE SEQUENCE [LARGE SCALE GENOMIC DNA]</scope>
    <source>
        <strain evidence="8 9">PSC32</strain>
    </source>
</reference>
<dbReference type="Proteomes" id="UP001327027">
    <property type="component" value="Unassembled WGS sequence"/>
</dbReference>
<keyword evidence="6" id="KW-0106">Calcium</keyword>
<proteinExistence type="inferred from homology"/>
<organism evidence="8 9">
    <name type="scientific">Aquimarina gracilis</name>
    <dbReference type="NCBI Taxonomy" id="874422"/>
    <lineage>
        <taxon>Bacteria</taxon>
        <taxon>Pseudomonadati</taxon>
        <taxon>Bacteroidota</taxon>
        <taxon>Flavobacteriia</taxon>
        <taxon>Flavobacteriales</taxon>
        <taxon>Flavobacteriaceae</taxon>
        <taxon>Aquimarina</taxon>
    </lineage>
</organism>
<dbReference type="SUPFAM" id="SSF53649">
    <property type="entry name" value="Alkaline phosphatase-like"/>
    <property type="match status" value="1"/>
</dbReference>
<dbReference type="PANTHER" id="PTHR45953">
    <property type="entry name" value="IDURONATE 2-SULFATASE"/>
    <property type="match status" value="1"/>
</dbReference>
<comment type="caution">
    <text evidence="8">The sequence shown here is derived from an EMBL/GenBank/DDBJ whole genome shotgun (WGS) entry which is preliminary data.</text>
</comment>